<sequence>MKSISYDIDPGGDILLVLKNPNSQQIIPELTFRDSAKVDNSDEYYDNQAYNGRYAIFKNLTPKAEEESASDDAKSKAVQIRVSSRHLTLASSMFRAMSKGALGRGITIAV</sequence>
<comment type="caution">
    <text evidence="1">The sequence shown here is derived from an EMBL/GenBank/DDBJ whole genome shotgun (WGS) entry which is preliminary data.</text>
</comment>
<evidence type="ECO:0000313" key="1">
    <source>
        <dbReference type="EMBL" id="KAF4447871.1"/>
    </source>
</evidence>
<dbReference type="OrthoDB" id="5106693at2759"/>
<dbReference type="AlphaFoldDB" id="A0A8H4NX64"/>
<keyword evidence="2" id="KW-1185">Reference proteome</keyword>
<proteinExistence type="predicted"/>
<organism evidence="1 2">
    <name type="scientific">Fusarium austroafricanum</name>
    <dbReference type="NCBI Taxonomy" id="2364996"/>
    <lineage>
        <taxon>Eukaryota</taxon>
        <taxon>Fungi</taxon>
        <taxon>Dikarya</taxon>
        <taxon>Ascomycota</taxon>
        <taxon>Pezizomycotina</taxon>
        <taxon>Sordariomycetes</taxon>
        <taxon>Hypocreomycetidae</taxon>
        <taxon>Hypocreales</taxon>
        <taxon>Nectriaceae</taxon>
        <taxon>Fusarium</taxon>
        <taxon>Fusarium concolor species complex</taxon>
    </lineage>
</organism>
<dbReference type="Proteomes" id="UP000605986">
    <property type="component" value="Unassembled WGS sequence"/>
</dbReference>
<gene>
    <name evidence="1" type="ORF">F53441_8621</name>
</gene>
<protein>
    <submittedName>
        <fullName evidence="1">Uncharacterized protein</fullName>
    </submittedName>
</protein>
<name>A0A8H4NX64_9HYPO</name>
<evidence type="ECO:0000313" key="2">
    <source>
        <dbReference type="Proteomes" id="UP000605986"/>
    </source>
</evidence>
<dbReference type="EMBL" id="JAADJG010000371">
    <property type="protein sequence ID" value="KAF4447871.1"/>
    <property type="molecule type" value="Genomic_DNA"/>
</dbReference>
<accession>A0A8H4NX64</accession>
<reference evidence="1" key="1">
    <citation type="submission" date="2020-01" db="EMBL/GenBank/DDBJ databases">
        <title>Identification and distribution of gene clusters putatively required for synthesis of sphingolipid metabolism inhibitors in phylogenetically diverse species of the filamentous fungus Fusarium.</title>
        <authorList>
            <person name="Kim H.-S."/>
            <person name="Busman M."/>
            <person name="Brown D.W."/>
            <person name="Divon H."/>
            <person name="Uhlig S."/>
            <person name="Proctor R.H."/>
        </authorList>
    </citation>
    <scope>NUCLEOTIDE SEQUENCE</scope>
    <source>
        <strain evidence="1">NRRL 53441</strain>
    </source>
</reference>